<evidence type="ECO:0000313" key="4">
    <source>
        <dbReference type="Proteomes" id="UP000249757"/>
    </source>
</evidence>
<feature type="region of interest" description="Disordered" evidence="1">
    <location>
        <begin position="1"/>
        <end position="23"/>
    </location>
</feature>
<dbReference type="Proteomes" id="UP000245464">
    <property type="component" value="Chromosome 7"/>
</dbReference>
<proteinExistence type="predicted"/>
<keyword evidence="4" id="KW-1185">Reference proteome</keyword>
<dbReference type="EMBL" id="NQIK02000007">
    <property type="protein sequence ID" value="KAF7567830.1"/>
    <property type="molecule type" value="Genomic_DNA"/>
</dbReference>
<protein>
    <submittedName>
        <fullName evidence="3">Uncharacterized protein</fullName>
    </submittedName>
</protein>
<organism evidence="3 4">
    <name type="scientific">Pyrenophora tritici-repentis</name>
    <dbReference type="NCBI Taxonomy" id="45151"/>
    <lineage>
        <taxon>Eukaryota</taxon>
        <taxon>Fungi</taxon>
        <taxon>Dikarya</taxon>
        <taxon>Ascomycota</taxon>
        <taxon>Pezizomycotina</taxon>
        <taxon>Dothideomycetes</taxon>
        <taxon>Pleosporomycetidae</taxon>
        <taxon>Pleosporales</taxon>
        <taxon>Pleosporineae</taxon>
        <taxon>Pleosporaceae</taxon>
        <taxon>Pyrenophora</taxon>
    </lineage>
</organism>
<dbReference type="AlphaFoldDB" id="A0A2W1GQS8"/>
<evidence type="ECO:0000313" key="3">
    <source>
        <dbReference type="EMBL" id="KAI1507909.1"/>
    </source>
</evidence>
<gene>
    <name evidence="3" type="ORF">Ptr86124_013163</name>
    <name evidence="2" type="ORF">PtrM4_124430</name>
</gene>
<evidence type="ECO:0000313" key="2">
    <source>
        <dbReference type="EMBL" id="KAF7567830.1"/>
    </source>
</evidence>
<dbReference type="Proteomes" id="UP000249757">
    <property type="component" value="Unassembled WGS sequence"/>
</dbReference>
<reference evidence="2" key="1">
    <citation type="journal article" date="2018" name="BMC Genomics">
        <title>Comparative genomics of the wheat fungal pathogen Pyrenophora tritici-repentis reveals chromosomal variations and genome plasticity.</title>
        <authorList>
            <person name="Moolhuijzen P."/>
            <person name="See P.T."/>
            <person name="Hane J.K."/>
            <person name="Shi G."/>
            <person name="Liu Z."/>
            <person name="Oliver R.P."/>
            <person name="Moffat C.S."/>
        </authorList>
    </citation>
    <scope>NUCLEOTIDE SEQUENCE [LARGE SCALE GENOMIC DNA]</scope>
    <source>
        <strain evidence="2">M4</strain>
    </source>
</reference>
<dbReference type="EMBL" id="NRDI02000031">
    <property type="protein sequence ID" value="KAI1507909.1"/>
    <property type="molecule type" value="Genomic_DNA"/>
</dbReference>
<name>A0A2W1GQS8_9PLEO</name>
<reference evidence="4" key="4">
    <citation type="journal article" date="2022" name="Microb. Genom.">
        <title>A global pangenome for the wheat fungal pathogen Pyrenophora tritici-repentis and prediction of effector protein structural homology.</title>
        <authorList>
            <person name="Moolhuijzen P.M."/>
            <person name="See P.T."/>
            <person name="Shi G."/>
            <person name="Powell H.R."/>
            <person name="Cockram J."/>
            <person name="Jorgensen L.N."/>
            <person name="Benslimane H."/>
            <person name="Strelkov S.E."/>
            <person name="Turner J."/>
            <person name="Liu Z."/>
            <person name="Moffat C.S."/>
        </authorList>
    </citation>
    <scope>NUCLEOTIDE SEQUENCE [LARGE SCALE GENOMIC DNA]</scope>
</reference>
<dbReference type="OrthoDB" id="5215300at2759"/>
<sequence length="113" mass="12073">MLPPTSTGGDDTHGNETGAGTDLLKEELTDGAINTLYDIIQRAQTASAALLSNGRRTSNGSRSVPSTSSALFRAYEQVLAEQGLEAADDAILHRFLFRMQEDRRDGEGLTSCA</sequence>
<comment type="caution">
    <text evidence="3">The sequence shown here is derived from an EMBL/GenBank/DDBJ whole genome shotgun (WGS) entry which is preliminary data.</text>
</comment>
<reference evidence="3" key="2">
    <citation type="submission" date="2021-05" db="EMBL/GenBank/DDBJ databases">
        <authorList>
            <person name="Moolhuijzen P.M."/>
            <person name="Moffat C.S."/>
        </authorList>
    </citation>
    <scope>NUCLEOTIDE SEQUENCE</scope>
    <source>
        <strain evidence="3">86-124</strain>
    </source>
</reference>
<reference evidence="3" key="3">
    <citation type="journal article" date="2022" name="bioRxiv">
        <title>A global pangenome for the wheat fungal pathogen Pyrenophora tritici-repentis and prediction of effector protein structural homology.</title>
        <authorList>
            <person name="Moolhuijzen P."/>
            <person name="See P.T."/>
            <person name="Shi G."/>
            <person name="Powell H.R."/>
            <person name="Cockram J."/>
            <person name="Jorgensen L.N."/>
            <person name="Benslimane H."/>
            <person name="Strelkov S.E."/>
            <person name="Turner J."/>
            <person name="Liu Z."/>
            <person name="Moffat C.S."/>
        </authorList>
    </citation>
    <scope>NUCLEOTIDE SEQUENCE</scope>
    <source>
        <strain evidence="3">86-124</strain>
    </source>
</reference>
<evidence type="ECO:0000256" key="1">
    <source>
        <dbReference type="SAM" id="MobiDB-lite"/>
    </source>
</evidence>
<accession>A0A2W1GQS8</accession>